<evidence type="ECO:0008006" key="4">
    <source>
        <dbReference type="Google" id="ProtNLM"/>
    </source>
</evidence>
<dbReference type="HOGENOM" id="CLU_1575118_0_0_6"/>
<evidence type="ECO:0000256" key="1">
    <source>
        <dbReference type="SAM" id="Phobius"/>
    </source>
</evidence>
<protein>
    <recommendedName>
        <fullName evidence="4">LITAF domain-containing protein</fullName>
    </recommendedName>
</protein>
<sequence length="165" mass="17861">MANKCISCNNCGHVGWSKNRGNFLITLVLAFFFLLPAIVYEIWRRTGVGVCENCGSDLVAPSRACATSKPSDVGDLIVLGVLGIIGGIVVMVLYALVDVAINAYTNRNAPPPQLTQREYEGSCMMRGIKYYQSIKQHPITSSGELVLDKVQADCKGSKDGNYKAP</sequence>
<evidence type="ECO:0000313" key="3">
    <source>
        <dbReference type="Proteomes" id="UP000018444"/>
    </source>
</evidence>
<gene>
    <name evidence="2" type="ORF">F946_01350</name>
</gene>
<name>N9CTZ1_ACIJO</name>
<evidence type="ECO:0000313" key="2">
    <source>
        <dbReference type="EMBL" id="ENV71895.1"/>
    </source>
</evidence>
<feature type="transmembrane region" description="Helical" evidence="1">
    <location>
        <begin position="76"/>
        <end position="97"/>
    </location>
</feature>
<dbReference type="RefSeq" id="WP_004980444.1">
    <property type="nucleotide sequence ID" value="NZ_KB849705.1"/>
</dbReference>
<accession>N9CTZ1</accession>
<proteinExistence type="predicted"/>
<keyword evidence="1" id="KW-0812">Transmembrane</keyword>
<comment type="caution">
    <text evidence="2">The sequence shown here is derived from an EMBL/GenBank/DDBJ whole genome shotgun (WGS) entry which is preliminary data.</text>
</comment>
<dbReference type="GeneID" id="56338544"/>
<dbReference type="EMBL" id="APPZ01000007">
    <property type="protein sequence ID" value="ENV71895.1"/>
    <property type="molecule type" value="Genomic_DNA"/>
</dbReference>
<feature type="transmembrane region" description="Helical" evidence="1">
    <location>
        <begin position="23"/>
        <end position="43"/>
    </location>
</feature>
<organism evidence="2 3">
    <name type="scientific">Acinetobacter johnsonii ANC 3681</name>
    <dbReference type="NCBI Taxonomy" id="1217662"/>
    <lineage>
        <taxon>Bacteria</taxon>
        <taxon>Pseudomonadati</taxon>
        <taxon>Pseudomonadota</taxon>
        <taxon>Gammaproteobacteria</taxon>
        <taxon>Moraxellales</taxon>
        <taxon>Moraxellaceae</taxon>
        <taxon>Acinetobacter</taxon>
    </lineage>
</organism>
<reference evidence="2 3" key="1">
    <citation type="submission" date="2013-02" db="EMBL/GenBank/DDBJ databases">
        <title>The Genome Sequence of Acinetobacter johnsonii ANC 3681.</title>
        <authorList>
            <consortium name="The Broad Institute Genome Sequencing Platform"/>
            <consortium name="The Broad Institute Genome Sequencing Center for Infectious Disease"/>
            <person name="Cerqueira G."/>
            <person name="Feldgarden M."/>
            <person name="Courvalin P."/>
            <person name="Perichon B."/>
            <person name="Grillot-Courvalin C."/>
            <person name="Clermont D."/>
            <person name="Rocha E."/>
            <person name="Yoon E.-J."/>
            <person name="Nemec A."/>
            <person name="Walker B."/>
            <person name="Young S.K."/>
            <person name="Zeng Q."/>
            <person name="Gargeya S."/>
            <person name="Fitzgerald M."/>
            <person name="Haas B."/>
            <person name="Abouelleil A."/>
            <person name="Alvarado L."/>
            <person name="Arachchi H.M."/>
            <person name="Berlin A.M."/>
            <person name="Chapman S.B."/>
            <person name="Dewar J."/>
            <person name="Goldberg J."/>
            <person name="Griggs A."/>
            <person name="Gujja S."/>
            <person name="Hansen M."/>
            <person name="Howarth C."/>
            <person name="Imamovic A."/>
            <person name="Larimer J."/>
            <person name="McCowan C."/>
            <person name="Murphy C."/>
            <person name="Neiman D."/>
            <person name="Pearson M."/>
            <person name="Priest M."/>
            <person name="Roberts A."/>
            <person name="Saif S."/>
            <person name="Shea T."/>
            <person name="Sisk P."/>
            <person name="Sykes S."/>
            <person name="Wortman J."/>
            <person name="Nusbaum C."/>
            <person name="Birren B."/>
        </authorList>
    </citation>
    <scope>NUCLEOTIDE SEQUENCE [LARGE SCALE GENOMIC DNA]</scope>
    <source>
        <strain evidence="2 3">ANC 3681</strain>
    </source>
</reference>
<keyword evidence="1" id="KW-1133">Transmembrane helix</keyword>
<keyword evidence="1" id="KW-0472">Membrane</keyword>
<dbReference type="AlphaFoldDB" id="N9CTZ1"/>
<dbReference type="Proteomes" id="UP000018444">
    <property type="component" value="Unassembled WGS sequence"/>
</dbReference>